<dbReference type="AlphaFoldDB" id="W4VK66"/>
<comment type="caution">
    <text evidence="1">The sequence shown here is derived from an EMBL/GenBank/DDBJ whole genome shotgun (WGS) entry which is preliminary data.</text>
</comment>
<gene>
    <name evidence="1" type="ORF">JCM21714_2211</name>
</gene>
<protein>
    <submittedName>
        <fullName evidence="1">Uncharacterized protein</fullName>
    </submittedName>
</protein>
<evidence type="ECO:0000313" key="1">
    <source>
        <dbReference type="EMBL" id="GAE93159.1"/>
    </source>
</evidence>
<proteinExistence type="predicted"/>
<evidence type="ECO:0000313" key="2">
    <source>
        <dbReference type="Proteomes" id="UP000019102"/>
    </source>
</evidence>
<keyword evidence="2" id="KW-1185">Reference proteome</keyword>
<dbReference type="OrthoDB" id="2906510at2"/>
<dbReference type="Proteomes" id="UP000019102">
    <property type="component" value="Unassembled WGS sequence"/>
</dbReference>
<name>W4VK66_9BACI</name>
<dbReference type="RefSeq" id="WP_035723331.1">
    <property type="nucleotide sequence ID" value="NZ_BAVS01000010.1"/>
</dbReference>
<reference evidence="1 2" key="1">
    <citation type="journal article" date="2014" name="Genome Announc.">
        <title>Draft Genome Sequence of the Boron-Tolerant and Moderately Halotolerant Bacterium Gracilibacillus boraciitolerans JCM 21714T.</title>
        <authorList>
            <person name="Ahmed I."/>
            <person name="Oshima K."/>
            <person name="Suda W."/>
            <person name="Kitamura K."/>
            <person name="Iida T."/>
            <person name="Ohmori Y."/>
            <person name="Fujiwara T."/>
            <person name="Hattori M."/>
            <person name="Ohkuma M."/>
        </authorList>
    </citation>
    <scope>NUCLEOTIDE SEQUENCE [LARGE SCALE GENOMIC DNA]</scope>
    <source>
        <strain evidence="1 2">JCM 21714</strain>
    </source>
</reference>
<sequence>MASKIYLFSYETHYDKVLTCLDKRLWMLYDTKQINENVHLIKTEDDISILEKFLAECFGNHGTYVLVEIADQPIRLFHSTSKLIKRWMDDI</sequence>
<dbReference type="EMBL" id="BAVS01000010">
    <property type="protein sequence ID" value="GAE93159.1"/>
    <property type="molecule type" value="Genomic_DNA"/>
</dbReference>
<dbReference type="eggNOG" id="ENOG502ZIDT">
    <property type="taxonomic scope" value="Bacteria"/>
</dbReference>
<organism evidence="1 2">
    <name type="scientific">Gracilibacillus boraciitolerans JCM 21714</name>
    <dbReference type="NCBI Taxonomy" id="1298598"/>
    <lineage>
        <taxon>Bacteria</taxon>
        <taxon>Bacillati</taxon>
        <taxon>Bacillota</taxon>
        <taxon>Bacilli</taxon>
        <taxon>Bacillales</taxon>
        <taxon>Bacillaceae</taxon>
        <taxon>Gracilibacillus</taxon>
    </lineage>
</organism>
<accession>W4VK66</accession>